<evidence type="ECO:0000256" key="17">
    <source>
        <dbReference type="ARBA" id="ARBA00039721"/>
    </source>
</evidence>
<organism evidence="19 20">
    <name type="scientific">Pelobates cultripes</name>
    <name type="common">Western spadefoot toad</name>
    <dbReference type="NCBI Taxonomy" id="61616"/>
    <lineage>
        <taxon>Eukaryota</taxon>
        <taxon>Metazoa</taxon>
        <taxon>Chordata</taxon>
        <taxon>Craniata</taxon>
        <taxon>Vertebrata</taxon>
        <taxon>Euteleostomi</taxon>
        <taxon>Amphibia</taxon>
        <taxon>Batrachia</taxon>
        <taxon>Anura</taxon>
        <taxon>Pelobatoidea</taxon>
        <taxon>Pelobatidae</taxon>
        <taxon>Pelobates</taxon>
    </lineage>
</organism>
<comment type="pathway">
    <text evidence="2">Lipid metabolism; phospholipid metabolism.</text>
</comment>
<evidence type="ECO:0000313" key="19">
    <source>
        <dbReference type="EMBL" id="CAH2322631.1"/>
    </source>
</evidence>
<dbReference type="InterPro" id="IPR049941">
    <property type="entry name" value="LPLAT_7/PORCN-like"/>
</dbReference>
<keyword evidence="9" id="KW-0443">Lipid metabolism</keyword>
<comment type="similarity">
    <text evidence="3">Belongs to the membrane-bound acyltransferase family.</text>
</comment>
<evidence type="ECO:0000256" key="10">
    <source>
        <dbReference type="ARBA" id="ARBA00023136"/>
    </source>
</evidence>
<proteinExistence type="inferred from homology"/>
<dbReference type="GO" id="GO:0005789">
    <property type="term" value="C:endoplasmic reticulum membrane"/>
    <property type="evidence" value="ECO:0007669"/>
    <property type="project" value="UniProtKB-SubCell"/>
</dbReference>
<keyword evidence="13 19" id="KW-0012">Acyltransferase</keyword>
<dbReference type="PANTHER" id="PTHR13906:SF14">
    <property type="entry name" value="LYSOPHOSPHOLIPID ACYLTRANSFERASE 5"/>
    <property type="match status" value="1"/>
</dbReference>
<evidence type="ECO:0000256" key="2">
    <source>
        <dbReference type="ARBA" id="ARBA00005074"/>
    </source>
</evidence>
<keyword evidence="12" id="KW-1208">Phospholipid metabolism</keyword>
<feature type="transmembrane region" description="Helical" evidence="18">
    <location>
        <begin position="25"/>
        <end position="43"/>
    </location>
</feature>
<evidence type="ECO:0000256" key="13">
    <source>
        <dbReference type="ARBA" id="ARBA00023315"/>
    </source>
</evidence>
<dbReference type="Pfam" id="PF03062">
    <property type="entry name" value="MBOAT"/>
    <property type="match status" value="1"/>
</dbReference>
<evidence type="ECO:0000256" key="6">
    <source>
        <dbReference type="ARBA" id="ARBA00022692"/>
    </source>
</evidence>
<evidence type="ECO:0000256" key="12">
    <source>
        <dbReference type="ARBA" id="ARBA00023264"/>
    </source>
</evidence>
<dbReference type="GO" id="GO:0071617">
    <property type="term" value="F:lysophospholipid acyltransferase activity"/>
    <property type="evidence" value="ECO:0007669"/>
    <property type="project" value="TreeGrafter"/>
</dbReference>
<evidence type="ECO:0000313" key="20">
    <source>
        <dbReference type="Proteomes" id="UP001295444"/>
    </source>
</evidence>
<dbReference type="GO" id="GO:0030258">
    <property type="term" value="P:lipid modification"/>
    <property type="evidence" value="ECO:0007669"/>
    <property type="project" value="TreeGrafter"/>
</dbReference>
<keyword evidence="11" id="KW-0594">Phospholipid biosynthesis</keyword>
<evidence type="ECO:0000256" key="18">
    <source>
        <dbReference type="SAM" id="Phobius"/>
    </source>
</evidence>
<dbReference type="PANTHER" id="PTHR13906">
    <property type="entry name" value="PORCUPINE"/>
    <property type="match status" value="1"/>
</dbReference>
<name>A0AAD1TAL9_PELCU</name>
<feature type="transmembrane region" description="Helical" evidence="18">
    <location>
        <begin position="64"/>
        <end position="85"/>
    </location>
</feature>
<keyword evidence="5" id="KW-0808">Transferase</keyword>
<dbReference type="GO" id="GO:0047184">
    <property type="term" value="F:1-acylglycerophosphocholine O-acyltransferase activity"/>
    <property type="evidence" value="ECO:0007669"/>
    <property type="project" value="UniProtKB-EC"/>
</dbReference>
<dbReference type="AlphaFoldDB" id="A0AAD1TAL9"/>
<evidence type="ECO:0000256" key="15">
    <source>
        <dbReference type="ARBA" id="ARBA00026120"/>
    </source>
</evidence>
<evidence type="ECO:0000256" key="3">
    <source>
        <dbReference type="ARBA" id="ARBA00010323"/>
    </source>
</evidence>
<evidence type="ECO:0000256" key="11">
    <source>
        <dbReference type="ARBA" id="ARBA00023209"/>
    </source>
</evidence>
<evidence type="ECO:0000256" key="8">
    <source>
        <dbReference type="ARBA" id="ARBA00022989"/>
    </source>
</evidence>
<dbReference type="InterPro" id="IPR004299">
    <property type="entry name" value="MBOAT_fam"/>
</dbReference>
<accession>A0AAD1TAL9</accession>
<keyword evidence="8 18" id="KW-1133">Transmembrane helix</keyword>
<comment type="subcellular location">
    <subcellularLocation>
        <location evidence="1">Endoplasmic reticulum membrane</location>
        <topology evidence="1">Multi-pass membrane protein</topology>
    </subcellularLocation>
</comment>
<keyword evidence="7" id="KW-0256">Endoplasmic reticulum</keyword>
<keyword evidence="20" id="KW-1185">Reference proteome</keyword>
<evidence type="ECO:0000256" key="5">
    <source>
        <dbReference type="ARBA" id="ARBA00022679"/>
    </source>
</evidence>
<evidence type="ECO:0000256" key="14">
    <source>
        <dbReference type="ARBA" id="ARBA00025707"/>
    </source>
</evidence>
<evidence type="ECO:0000256" key="9">
    <source>
        <dbReference type="ARBA" id="ARBA00023098"/>
    </source>
</evidence>
<dbReference type="GO" id="GO:0006656">
    <property type="term" value="P:phosphatidylcholine biosynthetic process"/>
    <property type="evidence" value="ECO:0007669"/>
    <property type="project" value="TreeGrafter"/>
</dbReference>
<gene>
    <name evidence="19" type="ORF">PECUL_23A001655</name>
</gene>
<keyword evidence="6 18" id="KW-0812">Transmembrane</keyword>
<dbReference type="Proteomes" id="UP001295444">
    <property type="component" value="Chromosome 11"/>
</dbReference>
<protein>
    <recommendedName>
        <fullName evidence="17">Lysophospholipid acyltransferase 5</fullName>
        <ecNumber evidence="15">2.3.1.23</ecNumber>
        <ecNumber evidence="16">2.3.1.n6</ecNumber>
    </recommendedName>
</protein>
<comment type="pathway">
    <text evidence="14">Phospholipid metabolism.</text>
</comment>
<keyword evidence="10 18" id="KW-0472">Membrane</keyword>
<evidence type="ECO:0000256" key="16">
    <source>
        <dbReference type="ARBA" id="ARBA00038923"/>
    </source>
</evidence>
<dbReference type="EC" id="2.3.1.23" evidence="15"/>
<feature type="transmembrane region" description="Helical" evidence="18">
    <location>
        <begin position="91"/>
        <end position="112"/>
    </location>
</feature>
<evidence type="ECO:0000256" key="4">
    <source>
        <dbReference type="ARBA" id="ARBA00022516"/>
    </source>
</evidence>
<evidence type="ECO:0000256" key="7">
    <source>
        <dbReference type="ARBA" id="ARBA00022824"/>
    </source>
</evidence>
<evidence type="ECO:0000256" key="1">
    <source>
        <dbReference type="ARBA" id="ARBA00004477"/>
    </source>
</evidence>
<reference evidence="19" key="1">
    <citation type="submission" date="2022-03" db="EMBL/GenBank/DDBJ databases">
        <authorList>
            <person name="Alioto T."/>
            <person name="Alioto T."/>
            <person name="Gomez Garrido J."/>
        </authorList>
    </citation>
    <scope>NUCLEOTIDE SEQUENCE</scope>
</reference>
<dbReference type="EMBL" id="OW240922">
    <property type="protein sequence ID" value="CAH2322631.1"/>
    <property type="molecule type" value="Genomic_DNA"/>
</dbReference>
<sequence>MAAAWGSLLHGVAEALGASEAALRLILSIFIGYPLALFQRYFLFKKEPSHNHLFNTLTGLCIAYFNFGSQMYHSLLCVVLHFLMLRLMGRTITAVLTSFCFQMTYLLCGYYYTATDNYDIKWTMPHCVLTLKLIGLAFDYYDGGKDKQSSLTPEQQRHIVPRAPTFLEVCGFSYYYGGFLVGPQFSMCSYLKLVNGELTDVEGQRPNSIRPAMERLCLGLCTLTIYTVFGPYLPDSYFLSEEYANQPFWYRCVYMTIWGKVMLYKYVTCWLVTEGVCILCGLGYNGKDEQASTSTPMTGLLDMFLNVSASLATKQSLRDLPCFSWQYVSHCHSGKKGDGSGEGQSATYQYMLQSRLVSVPVHCTTNLPLALHGISIGAILPFHLGQMAQGVHIGLFHRPCNIHIAAHCAALSAHYPGAKERQAAEIPLIVLYDCMLLLASTPESSFHACLEDEDEGWETRELFYCLGCFPDDLLELFTFLKPSFSQHSSSLKVAGD</sequence>
<dbReference type="EC" id="2.3.1.n6" evidence="16"/>
<keyword evidence="4" id="KW-0444">Lipid biosynthesis</keyword>